<keyword evidence="1 5" id="KW-0597">Phosphoprotein</keyword>
<dbReference type="CDD" id="cd17535">
    <property type="entry name" value="REC_NarL-like"/>
    <property type="match status" value="1"/>
</dbReference>
<dbReference type="Proteomes" id="UP000292958">
    <property type="component" value="Unassembled WGS sequence"/>
</dbReference>
<evidence type="ECO:0000313" key="9">
    <source>
        <dbReference type="Proteomes" id="UP000292958"/>
    </source>
</evidence>
<accession>A0A4Q7Z0K6</accession>
<dbReference type="PANTHER" id="PTHR43214:SF41">
    <property type="entry name" value="NITRATE_NITRITE RESPONSE REGULATOR PROTEIN NARP"/>
    <property type="match status" value="1"/>
</dbReference>
<evidence type="ECO:0000256" key="1">
    <source>
        <dbReference type="ARBA" id="ARBA00022553"/>
    </source>
</evidence>
<dbReference type="AlphaFoldDB" id="A0A4Q7Z0K6"/>
<dbReference type="CDD" id="cd06170">
    <property type="entry name" value="LuxR_C_like"/>
    <property type="match status" value="1"/>
</dbReference>
<dbReference type="EMBL" id="SHKW01000001">
    <property type="protein sequence ID" value="RZU43043.1"/>
    <property type="molecule type" value="Genomic_DNA"/>
</dbReference>
<dbReference type="Gene3D" id="3.40.50.2300">
    <property type="match status" value="1"/>
</dbReference>
<evidence type="ECO:0000256" key="4">
    <source>
        <dbReference type="ARBA" id="ARBA00023163"/>
    </source>
</evidence>
<dbReference type="PANTHER" id="PTHR43214">
    <property type="entry name" value="TWO-COMPONENT RESPONSE REGULATOR"/>
    <property type="match status" value="1"/>
</dbReference>
<keyword evidence="3" id="KW-0238">DNA-binding</keyword>
<dbReference type="InterPro" id="IPR058245">
    <property type="entry name" value="NreC/VraR/RcsB-like_REC"/>
</dbReference>
<comment type="caution">
    <text evidence="8">The sequence shown here is derived from an EMBL/GenBank/DDBJ whole genome shotgun (WGS) entry which is preliminary data.</text>
</comment>
<dbReference type="PRINTS" id="PR00038">
    <property type="entry name" value="HTHLUXR"/>
</dbReference>
<dbReference type="InterPro" id="IPR039420">
    <property type="entry name" value="WalR-like"/>
</dbReference>
<dbReference type="PROSITE" id="PS50110">
    <property type="entry name" value="RESPONSE_REGULATORY"/>
    <property type="match status" value="1"/>
</dbReference>
<keyword evidence="4" id="KW-0804">Transcription</keyword>
<dbReference type="InterPro" id="IPR016032">
    <property type="entry name" value="Sig_transdc_resp-reg_C-effctor"/>
</dbReference>
<dbReference type="GO" id="GO:0000160">
    <property type="term" value="P:phosphorelay signal transduction system"/>
    <property type="evidence" value="ECO:0007669"/>
    <property type="project" value="InterPro"/>
</dbReference>
<dbReference type="SMART" id="SM00421">
    <property type="entry name" value="HTH_LUXR"/>
    <property type="match status" value="1"/>
</dbReference>
<evidence type="ECO:0000259" key="6">
    <source>
        <dbReference type="PROSITE" id="PS50043"/>
    </source>
</evidence>
<dbReference type="InterPro" id="IPR000792">
    <property type="entry name" value="Tscrpt_reg_LuxR_C"/>
</dbReference>
<keyword evidence="2" id="KW-0805">Transcription regulation</keyword>
<evidence type="ECO:0000313" key="8">
    <source>
        <dbReference type="EMBL" id="RZU43043.1"/>
    </source>
</evidence>
<name>A0A4Q7Z0K6_9BACT</name>
<dbReference type="Pfam" id="PF00072">
    <property type="entry name" value="Response_reg"/>
    <property type="match status" value="1"/>
</dbReference>
<feature type="modified residue" description="4-aspartylphosphate" evidence="5">
    <location>
        <position position="93"/>
    </location>
</feature>
<dbReference type="SMART" id="SM00448">
    <property type="entry name" value="REC"/>
    <property type="match status" value="1"/>
</dbReference>
<protein>
    <submittedName>
        <fullName evidence="8">LuxR family two component transcriptional regulator</fullName>
    </submittedName>
</protein>
<evidence type="ECO:0000256" key="3">
    <source>
        <dbReference type="ARBA" id="ARBA00023125"/>
    </source>
</evidence>
<feature type="domain" description="HTH luxR-type" evidence="6">
    <location>
        <begin position="182"/>
        <end position="247"/>
    </location>
</feature>
<dbReference type="SUPFAM" id="SSF46894">
    <property type="entry name" value="C-terminal effector domain of the bipartite response regulators"/>
    <property type="match status" value="1"/>
</dbReference>
<sequence>MRLGLRVKVNEDQYICTVNIGSHTGTLKYLFRRSTVREQRPAARIIIADDHLLFADACKSLLEPEFSVVAVVTDGRQLADAVGQFKPDIIILDIYMPGLNGLDAGEQIKQKIPRIKLVFLTMTSAADVAAEAFRRGASGYVLKQSTGEELRLAVRKVNRGESYLSPLIAKETVSSLLNNGQRLSEQKRITKRQTEILQLLAQGLSMKQVASEIHVKPGTVAFHKYRMMETLNISTNAELLGYAIKHQMISP</sequence>
<proteinExistence type="predicted"/>
<dbReference type="GO" id="GO:0003677">
    <property type="term" value="F:DNA binding"/>
    <property type="evidence" value="ECO:0007669"/>
    <property type="project" value="UniProtKB-KW"/>
</dbReference>
<evidence type="ECO:0000256" key="5">
    <source>
        <dbReference type="PROSITE-ProRule" id="PRU00169"/>
    </source>
</evidence>
<dbReference type="Pfam" id="PF00196">
    <property type="entry name" value="GerE"/>
    <property type="match status" value="1"/>
</dbReference>
<reference evidence="8 9" key="1">
    <citation type="submission" date="2019-02" db="EMBL/GenBank/DDBJ databases">
        <title>Genomic Encyclopedia of Archaeal and Bacterial Type Strains, Phase II (KMG-II): from individual species to whole genera.</title>
        <authorList>
            <person name="Goeker M."/>
        </authorList>
    </citation>
    <scope>NUCLEOTIDE SEQUENCE [LARGE SCALE GENOMIC DNA]</scope>
    <source>
        <strain evidence="8 9">DSM 18101</strain>
    </source>
</reference>
<feature type="domain" description="Response regulatory" evidence="7">
    <location>
        <begin position="44"/>
        <end position="158"/>
    </location>
</feature>
<dbReference type="InterPro" id="IPR011006">
    <property type="entry name" value="CheY-like_superfamily"/>
</dbReference>
<evidence type="ECO:0000256" key="2">
    <source>
        <dbReference type="ARBA" id="ARBA00023015"/>
    </source>
</evidence>
<evidence type="ECO:0000259" key="7">
    <source>
        <dbReference type="PROSITE" id="PS50110"/>
    </source>
</evidence>
<keyword evidence="9" id="KW-1185">Reference proteome</keyword>
<dbReference type="SUPFAM" id="SSF52172">
    <property type="entry name" value="CheY-like"/>
    <property type="match status" value="1"/>
</dbReference>
<dbReference type="PROSITE" id="PS50043">
    <property type="entry name" value="HTH_LUXR_2"/>
    <property type="match status" value="1"/>
</dbReference>
<dbReference type="InterPro" id="IPR001789">
    <property type="entry name" value="Sig_transdc_resp-reg_receiver"/>
</dbReference>
<gene>
    <name evidence="8" type="ORF">BDD14_4651</name>
</gene>
<organism evidence="8 9">
    <name type="scientific">Edaphobacter modestus</name>
    <dbReference type="NCBI Taxonomy" id="388466"/>
    <lineage>
        <taxon>Bacteria</taxon>
        <taxon>Pseudomonadati</taxon>
        <taxon>Acidobacteriota</taxon>
        <taxon>Terriglobia</taxon>
        <taxon>Terriglobales</taxon>
        <taxon>Acidobacteriaceae</taxon>
        <taxon>Edaphobacter</taxon>
    </lineage>
</organism>
<dbReference type="GO" id="GO:0006355">
    <property type="term" value="P:regulation of DNA-templated transcription"/>
    <property type="evidence" value="ECO:0007669"/>
    <property type="project" value="InterPro"/>
</dbReference>